<name>U6KH79_EIMTE</name>
<dbReference type="GeneID" id="25254643"/>
<dbReference type="InterPro" id="IPR029157">
    <property type="entry name" value="CEP44_CC"/>
</dbReference>
<dbReference type="VEuPathDB" id="ToxoDB:ETH2_1305000"/>
<dbReference type="AlphaFoldDB" id="U6KH79"/>
<dbReference type="EMBL" id="HG673752">
    <property type="protein sequence ID" value="CDJ37309.1"/>
    <property type="molecule type" value="Genomic_DNA"/>
</dbReference>
<dbReference type="RefSeq" id="XP_013228147.1">
    <property type="nucleotide sequence ID" value="XM_013372693.1"/>
</dbReference>
<feature type="domain" description="Centrosomal CEP44" evidence="1">
    <location>
        <begin position="52"/>
        <end position="144"/>
    </location>
</feature>
<keyword evidence="3" id="KW-1185">Reference proteome</keyword>
<dbReference type="VEuPathDB" id="ToxoDB:ETH_00027750"/>
<evidence type="ECO:0000259" key="1">
    <source>
        <dbReference type="Pfam" id="PF15007"/>
    </source>
</evidence>
<evidence type="ECO:0000313" key="3">
    <source>
        <dbReference type="Proteomes" id="UP000030747"/>
    </source>
</evidence>
<protein>
    <recommendedName>
        <fullName evidence="1">Centrosomal CEP44 domain-containing protein</fullName>
    </recommendedName>
</protein>
<dbReference type="Pfam" id="PF15007">
    <property type="entry name" value="CEP44"/>
    <property type="match status" value="1"/>
</dbReference>
<dbReference type="Proteomes" id="UP000030747">
    <property type="component" value="Unassembled WGS sequence"/>
</dbReference>
<proteinExistence type="predicted"/>
<dbReference type="OrthoDB" id="348420at2759"/>
<reference evidence="2" key="1">
    <citation type="submission" date="2013-10" db="EMBL/GenBank/DDBJ databases">
        <title>Genomic analysis of the causative agents of coccidiosis in chickens.</title>
        <authorList>
            <person name="Reid A.J."/>
            <person name="Blake D."/>
            <person name="Billington K."/>
            <person name="Browne H."/>
            <person name="Dunn M."/>
            <person name="Hung S."/>
            <person name="Kawahara F."/>
            <person name="Miranda-Saavedra D."/>
            <person name="Mourier T."/>
            <person name="Nagra H."/>
            <person name="Otto T.D."/>
            <person name="Rawlings N."/>
            <person name="Sanchez A."/>
            <person name="Sanders M."/>
            <person name="Subramaniam C."/>
            <person name="Tay Y."/>
            <person name="Dear P."/>
            <person name="Doerig C."/>
            <person name="Gruber A."/>
            <person name="Parkinson J."/>
            <person name="Shirley M."/>
            <person name="Wan K.L."/>
            <person name="Berriman M."/>
            <person name="Tomley F."/>
            <person name="Pain A."/>
        </authorList>
    </citation>
    <scope>NUCLEOTIDE SEQUENCE [LARGE SCALE GENOMIC DNA]</scope>
    <source>
        <strain evidence="2">Houghton</strain>
    </source>
</reference>
<reference evidence="2" key="2">
    <citation type="submission" date="2013-10" db="EMBL/GenBank/DDBJ databases">
        <authorList>
            <person name="Aslett M."/>
        </authorList>
    </citation>
    <scope>NUCLEOTIDE SEQUENCE [LARGE SCALE GENOMIC DNA]</scope>
    <source>
        <strain evidence="2">Houghton</strain>
    </source>
</reference>
<sequence>MAAEVACAISSSSGCCPSENVEGGAATAAAAAAGAAAAAAAASAAAAGAVGDFAGTLGKLRSLLRRMHYPAAAAAAAAGSEWCSSSSEQAAAAAGALPLLLPILHFAVCDFSANVNFFLQSRGFHFLFKSDKRFVEEVWKFLHLEQRPLLLLLLQHH</sequence>
<organism evidence="2 3">
    <name type="scientific">Eimeria tenella</name>
    <name type="common">Coccidian parasite</name>
    <dbReference type="NCBI Taxonomy" id="5802"/>
    <lineage>
        <taxon>Eukaryota</taxon>
        <taxon>Sar</taxon>
        <taxon>Alveolata</taxon>
        <taxon>Apicomplexa</taxon>
        <taxon>Conoidasida</taxon>
        <taxon>Coccidia</taxon>
        <taxon>Eucoccidiorida</taxon>
        <taxon>Eimeriorina</taxon>
        <taxon>Eimeriidae</taxon>
        <taxon>Eimeria</taxon>
    </lineage>
</organism>
<accession>U6KH79</accession>
<evidence type="ECO:0000313" key="2">
    <source>
        <dbReference type="EMBL" id="CDJ37309.1"/>
    </source>
</evidence>
<gene>
    <name evidence="2" type="ORF">ETH_00027750</name>
</gene>